<gene>
    <name evidence="2" type="ORF">L1049_004404</name>
</gene>
<accession>A0AAP0WY95</accession>
<dbReference type="AlphaFoldDB" id="A0AAP0WY95"/>
<protein>
    <recommendedName>
        <fullName evidence="1">F-box domain-containing protein</fullName>
    </recommendedName>
</protein>
<comment type="caution">
    <text evidence="2">The sequence shown here is derived from an EMBL/GenBank/DDBJ whole genome shotgun (WGS) entry which is preliminary data.</text>
</comment>
<dbReference type="InterPro" id="IPR005174">
    <property type="entry name" value="KIB1-4_b-propeller"/>
</dbReference>
<keyword evidence="3" id="KW-1185">Reference proteome</keyword>
<evidence type="ECO:0000259" key="1">
    <source>
        <dbReference type="SMART" id="SM00256"/>
    </source>
</evidence>
<evidence type="ECO:0000313" key="2">
    <source>
        <dbReference type="EMBL" id="KAK9281501.1"/>
    </source>
</evidence>
<reference evidence="2 3" key="1">
    <citation type="journal article" date="2024" name="Plant J.">
        <title>Genome sequences and population genomics reveal climatic adaptation and genomic divergence between two closely related sweetgum species.</title>
        <authorList>
            <person name="Xu W.Q."/>
            <person name="Ren C.Q."/>
            <person name="Zhang X.Y."/>
            <person name="Comes H.P."/>
            <person name="Liu X.H."/>
            <person name="Li Y.G."/>
            <person name="Kettle C.J."/>
            <person name="Jalonen R."/>
            <person name="Gaisberger H."/>
            <person name="Ma Y.Z."/>
            <person name="Qiu Y.X."/>
        </authorList>
    </citation>
    <scope>NUCLEOTIDE SEQUENCE [LARGE SCALE GENOMIC DNA]</scope>
    <source>
        <strain evidence="2">Hangzhou</strain>
    </source>
</reference>
<dbReference type="Pfam" id="PF03478">
    <property type="entry name" value="Beta-prop_KIB1-4"/>
    <property type="match status" value="1"/>
</dbReference>
<dbReference type="Gene3D" id="1.20.1280.50">
    <property type="match status" value="1"/>
</dbReference>
<name>A0AAP0WY95_LIQFO</name>
<organism evidence="2 3">
    <name type="scientific">Liquidambar formosana</name>
    <name type="common">Formosan gum</name>
    <dbReference type="NCBI Taxonomy" id="63359"/>
    <lineage>
        <taxon>Eukaryota</taxon>
        <taxon>Viridiplantae</taxon>
        <taxon>Streptophyta</taxon>
        <taxon>Embryophyta</taxon>
        <taxon>Tracheophyta</taxon>
        <taxon>Spermatophyta</taxon>
        <taxon>Magnoliopsida</taxon>
        <taxon>eudicotyledons</taxon>
        <taxon>Gunneridae</taxon>
        <taxon>Pentapetalae</taxon>
        <taxon>Saxifragales</taxon>
        <taxon>Altingiaceae</taxon>
        <taxon>Liquidambar</taxon>
    </lineage>
</organism>
<evidence type="ECO:0000313" key="3">
    <source>
        <dbReference type="Proteomes" id="UP001415857"/>
    </source>
</evidence>
<dbReference type="Proteomes" id="UP001415857">
    <property type="component" value="Unassembled WGS sequence"/>
</dbReference>
<sequence>MDKSHKINGKVATIRDWSDIPSDILSSIGDRLGLIELLSFRSACKDWRSSSSSASACIESFPNHKPWFLLYGENSQCLLYNQSNERYTMDIPELQGGATCIASKHGWLLLFQEGMIFFFCPFSRAKIGLPQFPCSELSDHVAAFSSPPTSEDCIVSVIHRIDDHKLEVNVIHRGDNTWTNHTMNFSQQVVDTITCAITSHLPDHTNEEASGSSFMSHVLVGKPDAV</sequence>
<dbReference type="InterPro" id="IPR036047">
    <property type="entry name" value="F-box-like_dom_sf"/>
</dbReference>
<dbReference type="Pfam" id="PF00646">
    <property type="entry name" value="F-box"/>
    <property type="match status" value="1"/>
</dbReference>
<dbReference type="SMART" id="SM00256">
    <property type="entry name" value="FBOX"/>
    <property type="match status" value="1"/>
</dbReference>
<dbReference type="InterPro" id="IPR050942">
    <property type="entry name" value="F-box_BR-signaling"/>
</dbReference>
<dbReference type="PANTHER" id="PTHR44259">
    <property type="entry name" value="OS07G0183000 PROTEIN-RELATED"/>
    <property type="match status" value="1"/>
</dbReference>
<proteinExistence type="predicted"/>
<feature type="domain" description="F-box" evidence="1">
    <location>
        <begin position="20"/>
        <end position="60"/>
    </location>
</feature>
<dbReference type="EMBL" id="JBBPBK010000007">
    <property type="protein sequence ID" value="KAK9281501.1"/>
    <property type="molecule type" value="Genomic_DNA"/>
</dbReference>
<dbReference type="SUPFAM" id="SSF81383">
    <property type="entry name" value="F-box domain"/>
    <property type="match status" value="1"/>
</dbReference>
<dbReference type="InterPro" id="IPR001810">
    <property type="entry name" value="F-box_dom"/>
</dbReference>